<sequence length="876" mass="95221">MAISDNQSSSPSASSARLSNTTQHAATSSSRPLHKAPSHITLPFKGSFANLTRLIGLTSTSSSPKDGEEEEDEEEITDGDDLGDGEIDEESLMWDAQTALIAHHPDLAIKLYSQAALPPFCSPAACLALGNLLIRGSTLTESESERLSPPILDPKGKQRAFSSSSSSSSCIDIEAESSGYSNFHTISSKILSKILAYGSGSASASSSSPTTRPPIPVRKPTVDLVASGWQIPKEGKRAVRDPHSMGVAGAWFVLGLSWIVQSEIETEKRRREKSQHALALRVDIVTPTIRTHPNHQSMDEEEILSFDPKTKVKRAAPQAKAVEHKEATLTSNEDHVEESTMPLSDSVETICPPKSNPSSSSGRTLESPMVRTPGDALVEDPFGEDIEDTARDVEVLQTMYDLLQPLLKLYRHGHIQSQDPVALPPISLQTLPTILRPRTETEKRRNVWRLGYVVASKMASLDLLQQDEVKTRDHPKEIERLRGGVDIIMNYILAMTSQDIESENYFRKVIANQPTGLEAADDLIRQAAKRLDILTSTPRDEDRISSFPFPAVPTTKNLSPPEQSSVASLSPPKMQSRRRKSAGNHSRQASTSSVASISASRIMPTTLKSRPSGASLCSVYDGTSEPLTVQLSDNDCAISTLKRIHKQSKADLAEINAQEQSRLQFDQPIYPSLNGWKLSPPTSASPSPPLGLGLSQASQRTIIPSRESDIQPTAETRTHKDAGVSPTNTLRAVSSSPQFRTLQLSATEKPSFASTTDLTARRILPFEPTSDQAINPIDPELAKAELSSALTKHVTCGVCGMEGVNFPECRKCGLTFCSRECRVGEDKAGNGKKHICGLWQSKKMLSTSTAMSPPNLDIEQSHLGQTVLPVRATRVH</sequence>
<name>A0AAJ8MER0_9TREE</name>
<feature type="region of interest" description="Disordered" evidence="1">
    <location>
        <begin position="58"/>
        <end position="86"/>
    </location>
</feature>
<feature type="compositionally biased region" description="Polar residues" evidence="1">
    <location>
        <begin position="20"/>
        <end position="31"/>
    </location>
</feature>
<evidence type="ECO:0000256" key="1">
    <source>
        <dbReference type="SAM" id="MobiDB-lite"/>
    </source>
</evidence>
<protein>
    <submittedName>
        <fullName evidence="2">Uncharacterized protein</fullName>
    </submittedName>
</protein>
<dbReference type="AlphaFoldDB" id="A0AAJ8MER0"/>
<dbReference type="GeneID" id="28966973"/>
<reference evidence="2" key="1">
    <citation type="submission" date="2013-07" db="EMBL/GenBank/DDBJ databases">
        <authorList>
            <consortium name="The Broad Institute Genome Sequencing Platform"/>
            <person name="Cuomo C."/>
            <person name="Litvintseva A."/>
            <person name="Chen Y."/>
            <person name="Heitman J."/>
            <person name="Sun S."/>
            <person name="Springer D."/>
            <person name="Dromer F."/>
            <person name="Young S.K."/>
            <person name="Zeng Q."/>
            <person name="Gargeya S."/>
            <person name="Fitzgerald M."/>
            <person name="Abouelleil A."/>
            <person name="Alvarado L."/>
            <person name="Berlin A.M."/>
            <person name="Chapman S.B."/>
            <person name="Dewar J."/>
            <person name="Goldberg J."/>
            <person name="Griggs A."/>
            <person name="Gujja S."/>
            <person name="Hansen M."/>
            <person name="Howarth C."/>
            <person name="Imamovic A."/>
            <person name="Larimer J."/>
            <person name="McCowan C."/>
            <person name="Murphy C."/>
            <person name="Pearson M."/>
            <person name="Priest M."/>
            <person name="Roberts A."/>
            <person name="Saif S."/>
            <person name="Shea T."/>
            <person name="Sykes S."/>
            <person name="Wortman J."/>
            <person name="Nusbaum C."/>
            <person name="Birren B."/>
        </authorList>
    </citation>
    <scope>NUCLEOTIDE SEQUENCE</scope>
    <source>
        <strain evidence="2">CBS 10117</strain>
    </source>
</reference>
<feature type="region of interest" description="Disordered" evidence="1">
    <location>
        <begin position="139"/>
        <end position="165"/>
    </location>
</feature>
<dbReference type="Proteomes" id="UP000078595">
    <property type="component" value="Chromosome 3"/>
</dbReference>
<keyword evidence="3" id="KW-1185">Reference proteome</keyword>
<feature type="compositionally biased region" description="Polar residues" evidence="1">
    <location>
        <begin position="554"/>
        <end position="568"/>
    </location>
</feature>
<organism evidence="2 3">
    <name type="scientific">Kwoniella dejecticola CBS 10117</name>
    <dbReference type="NCBI Taxonomy" id="1296121"/>
    <lineage>
        <taxon>Eukaryota</taxon>
        <taxon>Fungi</taxon>
        <taxon>Dikarya</taxon>
        <taxon>Basidiomycota</taxon>
        <taxon>Agaricomycotina</taxon>
        <taxon>Tremellomycetes</taxon>
        <taxon>Tremellales</taxon>
        <taxon>Cryptococcaceae</taxon>
        <taxon>Kwoniella</taxon>
    </lineage>
</organism>
<feature type="region of interest" description="Disordered" evidence="1">
    <location>
        <begin position="540"/>
        <end position="613"/>
    </location>
</feature>
<feature type="compositionally biased region" description="Low complexity" evidence="1">
    <location>
        <begin position="586"/>
        <end position="600"/>
    </location>
</feature>
<proteinExistence type="predicted"/>
<feature type="compositionally biased region" description="Acidic residues" evidence="1">
    <location>
        <begin position="67"/>
        <end position="86"/>
    </location>
</feature>
<evidence type="ECO:0000313" key="2">
    <source>
        <dbReference type="EMBL" id="WWC60676.1"/>
    </source>
</evidence>
<feature type="region of interest" description="Disordered" evidence="1">
    <location>
        <begin position="325"/>
        <end position="381"/>
    </location>
</feature>
<accession>A0AAJ8MER0</accession>
<feature type="compositionally biased region" description="Polar residues" evidence="1">
    <location>
        <begin position="725"/>
        <end position="737"/>
    </location>
</feature>
<gene>
    <name evidence="2" type="ORF">I303_103251</name>
</gene>
<evidence type="ECO:0000313" key="3">
    <source>
        <dbReference type="Proteomes" id="UP000078595"/>
    </source>
</evidence>
<feature type="region of interest" description="Disordered" evidence="1">
    <location>
        <begin position="1"/>
        <end position="38"/>
    </location>
</feature>
<feature type="compositionally biased region" description="Basic and acidic residues" evidence="1">
    <location>
        <begin position="325"/>
        <end position="338"/>
    </location>
</feature>
<dbReference type="EMBL" id="CP144532">
    <property type="protein sequence ID" value="WWC60676.1"/>
    <property type="molecule type" value="Genomic_DNA"/>
</dbReference>
<feature type="region of interest" description="Disordered" evidence="1">
    <location>
        <begin position="703"/>
        <end position="737"/>
    </location>
</feature>
<feature type="compositionally biased region" description="Low complexity" evidence="1">
    <location>
        <begin position="1"/>
        <end position="19"/>
    </location>
</feature>
<dbReference type="RefSeq" id="XP_065824797.1">
    <property type="nucleotide sequence ID" value="XM_065968725.1"/>
</dbReference>
<dbReference type="KEGG" id="kdj:28966973"/>
<reference evidence="2" key="2">
    <citation type="submission" date="2024-02" db="EMBL/GenBank/DDBJ databases">
        <title>Comparative genomics of Cryptococcus and Kwoniella reveals pathogenesis evolution and contrasting modes of karyotype evolution via chromosome fusion or intercentromeric recombination.</title>
        <authorList>
            <person name="Coelho M.A."/>
            <person name="David-Palma M."/>
            <person name="Shea T."/>
            <person name="Bowers K."/>
            <person name="McGinley-Smith S."/>
            <person name="Mohammad A.W."/>
            <person name="Gnirke A."/>
            <person name="Yurkov A.M."/>
            <person name="Nowrousian M."/>
            <person name="Sun S."/>
            <person name="Cuomo C.A."/>
            <person name="Heitman J."/>
        </authorList>
    </citation>
    <scope>NUCLEOTIDE SEQUENCE</scope>
    <source>
        <strain evidence="2">CBS 10117</strain>
    </source>
</reference>